<dbReference type="Gene3D" id="4.10.240.10">
    <property type="entry name" value="Zn(2)-C6 fungal-type DNA-binding domain"/>
    <property type="match status" value="1"/>
</dbReference>
<dbReference type="GO" id="GO:0005634">
    <property type="term" value="C:nucleus"/>
    <property type="evidence" value="ECO:0007669"/>
    <property type="project" value="UniProtKB-SubCell"/>
</dbReference>
<dbReference type="SUPFAM" id="SSF57701">
    <property type="entry name" value="Zn2/Cys6 DNA-binding domain"/>
    <property type="match status" value="1"/>
</dbReference>
<evidence type="ECO:0000313" key="9">
    <source>
        <dbReference type="EMBL" id="KAK4135465.1"/>
    </source>
</evidence>
<evidence type="ECO:0000256" key="4">
    <source>
        <dbReference type="ARBA" id="ARBA00023015"/>
    </source>
</evidence>
<keyword evidence="6" id="KW-0804">Transcription</keyword>
<proteinExistence type="predicted"/>
<evidence type="ECO:0000313" key="10">
    <source>
        <dbReference type="Proteomes" id="UP001304895"/>
    </source>
</evidence>
<protein>
    <recommendedName>
        <fullName evidence="8">Zn(2)-C6 fungal-type domain-containing protein</fullName>
    </recommendedName>
</protein>
<dbReference type="EMBL" id="MU853406">
    <property type="protein sequence ID" value="KAK4135465.1"/>
    <property type="molecule type" value="Genomic_DNA"/>
</dbReference>
<keyword evidence="3" id="KW-0862">Zinc</keyword>
<comment type="subcellular location">
    <subcellularLocation>
        <location evidence="1">Nucleus</location>
    </subcellularLocation>
</comment>
<dbReference type="AlphaFoldDB" id="A0AAN6UMU9"/>
<dbReference type="InterPro" id="IPR001138">
    <property type="entry name" value="Zn2Cys6_DnaBD"/>
</dbReference>
<evidence type="ECO:0000256" key="1">
    <source>
        <dbReference type="ARBA" id="ARBA00004123"/>
    </source>
</evidence>
<dbReference type="GO" id="GO:0008270">
    <property type="term" value="F:zinc ion binding"/>
    <property type="evidence" value="ECO:0007669"/>
    <property type="project" value="InterPro"/>
</dbReference>
<dbReference type="Proteomes" id="UP001304895">
    <property type="component" value="Unassembled WGS sequence"/>
</dbReference>
<dbReference type="PANTHER" id="PTHR47782">
    <property type="entry name" value="ZN(II)2CYS6 TRANSCRIPTION FACTOR (EUROFUNG)-RELATED"/>
    <property type="match status" value="1"/>
</dbReference>
<keyword evidence="7" id="KW-0539">Nucleus</keyword>
<dbReference type="PROSITE" id="PS00463">
    <property type="entry name" value="ZN2_CY6_FUNGAL_1"/>
    <property type="match status" value="1"/>
</dbReference>
<dbReference type="GO" id="GO:0045944">
    <property type="term" value="P:positive regulation of transcription by RNA polymerase II"/>
    <property type="evidence" value="ECO:0007669"/>
    <property type="project" value="TreeGrafter"/>
</dbReference>
<evidence type="ECO:0000259" key="8">
    <source>
        <dbReference type="PROSITE" id="PS50048"/>
    </source>
</evidence>
<dbReference type="CDD" id="cd00067">
    <property type="entry name" value="GAL4"/>
    <property type="match status" value="1"/>
</dbReference>
<keyword evidence="5" id="KW-0238">DNA-binding</keyword>
<comment type="caution">
    <text evidence="9">The sequence shown here is derived from an EMBL/GenBank/DDBJ whole genome shotgun (WGS) entry which is preliminary data.</text>
</comment>
<dbReference type="GO" id="GO:0000981">
    <property type="term" value="F:DNA-binding transcription factor activity, RNA polymerase II-specific"/>
    <property type="evidence" value="ECO:0007669"/>
    <property type="project" value="InterPro"/>
</dbReference>
<gene>
    <name evidence="9" type="ORF">BT67DRAFT_277667</name>
</gene>
<evidence type="ECO:0000256" key="2">
    <source>
        <dbReference type="ARBA" id="ARBA00022723"/>
    </source>
</evidence>
<sequence>MSSPEGVRSEASASDAATVQAHEPLACVNCRSRKLKCDRQIPVCARCAKAGGECLYPESRRKPTFKRRNVKDLEERLGRNMSISWG</sequence>
<dbReference type="InterPro" id="IPR036864">
    <property type="entry name" value="Zn2-C6_fun-type_DNA-bd_sf"/>
</dbReference>
<keyword evidence="10" id="KW-1185">Reference proteome</keyword>
<organism evidence="9 10">
    <name type="scientific">Trichocladium antarcticum</name>
    <dbReference type="NCBI Taxonomy" id="1450529"/>
    <lineage>
        <taxon>Eukaryota</taxon>
        <taxon>Fungi</taxon>
        <taxon>Dikarya</taxon>
        <taxon>Ascomycota</taxon>
        <taxon>Pezizomycotina</taxon>
        <taxon>Sordariomycetes</taxon>
        <taxon>Sordariomycetidae</taxon>
        <taxon>Sordariales</taxon>
        <taxon>Chaetomiaceae</taxon>
        <taxon>Trichocladium</taxon>
    </lineage>
</organism>
<accession>A0AAN6UMU9</accession>
<reference evidence="9" key="2">
    <citation type="submission" date="2023-05" db="EMBL/GenBank/DDBJ databases">
        <authorList>
            <consortium name="Lawrence Berkeley National Laboratory"/>
            <person name="Steindorff A."/>
            <person name="Hensen N."/>
            <person name="Bonometti L."/>
            <person name="Westerberg I."/>
            <person name="Brannstrom I.O."/>
            <person name="Guillou S."/>
            <person name="Cros-Aarteil S."/>
            <person name="Calhoun S."/>
            <person name="Haridas S."/>
            <person name="Kuo A."/>
            <person name="Mondo S."/>
            <person name="Pangilinan J."/>
            <person name="Riley R."/>
            <person name="Labutti K."/>
            <person name="Andreopoulos B."/>
            <person name="Lipzen A."/>
            <person name="Chen C."/>
            <person name="Yanf M."/>
            <person name="Daum C."/>
            <person name="Ng V."/>
            <person name="Clum A."/>
            <person name="Ohm R."/>
            <person name="Martin F."/>
            <person name="Silar P."/>
            <person name="Natvig D."/>
            <person name="Lalanne C."/>
            <person name="Gautier V."/>
            <person name="Ament-Velasquez S.L."/>
            <person name="Kruys A."/>
            <person name="Hutchinson M.I."/>
            <person name="Powell A.J."/>
            <person name="Barry K."/>
            <person name="Miller A.N."/>
            <person name="Grigoriev I.V."/>
            <person name="Debuchy R."/>
            <person name="Gladieux P."/>
            <person name="Thoren M.H."/>
            <person name="Johannesson H."/>
        </authorList>
    </citation>
    <scope>NUCLEOTIDE SEQUENCE</scope>
    <source>
        <strain evidence="9">CBS 123565</strain>
    </source>
</reference>
<dbReference type="Pfam" id="PF00172">
    <property type="entry name" value="Zn_clus"/>
    <property type="match status" value="1"/>
</dbReference>
<name>A0AAN6UMU9_9PEZI</name>
<evidence type="ECO:0000256" key="5">
    <source>
        <dbReference type="ARBA" id="ARBA00023125"/>
    </source>
</evidence>
<feature type="domain" description="Zn(2)-C6 fungal-type" evidence="8">
    <location>
        <begin position="26"/>
        <end position="56"/>
    </location>
</feature>
<dbReference type="PANTHER" id="PTHR47782:SF12">
    <property type="entry name" value="ZN(II)2CYS6 TRANSCRIPTION FACTOR (EUROFUNG)"/>
    <property type="match status" value="1"/>
</dbReference>
<dbReference type="GO" id="GO:0043565">
    <property type="term" value="F:sequence-specific DNA binding"/>
    <property type="evidence" value="ECO:0007669"/>
    <property type="project" value="TreeGrafter"/>
</dbReference>
<dbReference type="SMART" id="SM00066">
    <property type="entry name" value="GAL4"/>
    <property type="match status" value="1"/>
</dbReference>
<evidence type="ECO:0000256" key="6">
    <source>
        <dbReference type="ARBA" id="ARBA00023163"/>
    </source>
</evidence>
<dbReference type="PROSITE" id="PS50048">
    <property type="entry name" value="ZN2_CY6_FUNGAL_2"/>
    <property type="match status" value="1"/>
</dbReference>
<keyword evidence="4" id="KW-0805">Transcription regulation</keyword>
<reference evidence="9" key="1">
    <citation type="journal article" date="2023" name="Mol. Phylogenet. Evol.">
        <title>Genome-scale phylogeny and comparative genomics of the fungal order Sordariales.</title>
        <authorList>
            <person name="Hensen N."/>
            <person name="Bonometti L."/>
            <person name="Westerberg I."/>
            <person name="Brannstrom I.O."/>
            <person name="Guillou S."/>
            <person name="Cros-Aarteil S."/>
            <person name="Calhoun S."/>
            <person name="Haridas S."/>
            <person name="Kuo A."/>
            <person name="Mondo S."/>
            <person name="Pangilinan J."/>
            <person name="Riley R."/>
            <person name="LaButti K."/>
            <person name="Andreopoulos B."/>
            <person name="Lipzen A."/>
            <person name="Chen C."/>
            <person name="Yan M."/>
            <person name="Daum C."/>
            <person name="Ng V."/>
            <person name="Clum A."/>
            <person name="Steindorff A."/>
            <person name="Ohm R.A."/>
            <person name="Martin F."/>
            <person name="Silar P."/>
            <person name="Natvig D.O."/>
            <person name="Lalanne C."/>
            <person name="Gautier V."/>
            <person name="Ament-Velasquez S.L."/>
            <person name="Kruys A."/>
            <person name="Hutchinson M.I."/>
            <person name="Powell A.J."/>
            <person name="Barry K."/>
            <person name="Miller A.N."/>
            <person name="Grigoriev I.V."/>
            <person name="Debuchy R."/>
            <person name="Gladieux P."/>
            <person name="Hiltunen Thoren M."/>
            <person name="Johannesson H."/>
        </authorList>
    </citation>
    <scope>NUCLEOTIDE SEQUENCE</scope>
    <source>
        <strain evidence="9">CBS 123565</strain>
    </source>
</reference>
<keyword evidence="2" id="KW-0479">Metal-binding</keyword>
<dbReference type="InterPro" id="IPR052202">
    <property type="entry name" value="Yeast_MetPath_Reg"/>
</dbReference>
<evidence type="ECO:0000256" key="3">
    <source>
        <dbReference type="ARBA" id="ARBA00022833"/>
    </source>
</evidence>
<evidence type="ECO:0000256" key="7">
    <source>
        <dbReference type="ARBA" id="ARBA00023242"/>
    </source>
</evidence>